<dbReference type="Gene3D" id="1.10.10.10">
    <property type="entry name" value="Winged helix-like DNA-binding domain superfamily/Winged helix DNA-binding domain"/>
    <property type="match status" value="1"/>
</dbReference>
<proteinExistence type="inferred from homology"/>
<feature type="domain" description="HTH lysR-type" evidence="6">
    <location>
        <begin position="5"/>
        <end position="62"/>
    </location>
</feature>
<dbReference type="PROSITE" id="PS50931">
    <property type="entry name" value="HTH_LYSR"/>
    <property type="match status" value="1"/>
</dbReference>
<evidence type="ECO:0000313" key="7">
    <source>
        <dbReference type="EMBL" id="MDE1460804.1"/>
    </source>
</evidence>
<accession>A0ABT5U367</accession>
<keyword evidence="8" id="KW-1185">Reference proteome</keyword>
<evidence type="ECO:0000256" key="3">
    <source>
        <dbReference type="ARBA" id="ARBA00023125"/>
    </source>
</evidence>
<dbReference type="NCBIfam" id="NF008284">
    <property type="entry name" value="PRK11062.1"/>
    <property type="match status" value="1"/>
</dbReference>
<dbReference type="InterPro" id="IPR036388">
    <property type="entry name" value="WH-like_DNA-bd_sf"/>
</dbReference>
<dbReference type="PANTHER" id="PTHR30293">
    <property type="entry name" value="TRANSCRIPTIONAL REGULATORY PROTEIN NAC-RELATED"/>
    <property type="match status" value="1"/>
</dbReference>
<protein>
    <submittedName>
        <fullName evidence="7">Transcriptional activator NhaR</fullName>
    </submittedName>
</protein>
<dbReference type="EMBL" id="JAPMOU010000002">
    <property type="protein sequence ID" value="MDE1460804.1"/>
    <property type="molecule type" value="Genomic_DNA"/>
</dbReference>
<keyword evidence="5" id="KW-0804">Transcription</keyword>
<name>A0ABT5U367_9GAMM</name>
<evidence type="ECO:0000259" key="6">
    <source>
        <dbReference type="PROSITE" id="PS50931"/>
    </source>
</evidence>
<organism evidence="7 8">
    <name type="scientific">Spartinivicinus poritis</name>
    <dbReference type="NCBI Taxonomy" id="2994640"/>
    <lineage>
        <taxon>Bacteria</taxon>
        <taxon>Pseudomonadati</taxon>
        <taxon>Pseudomonadota</taxon>
        <taxon>Gammaproteobacteria</taxon>
        <taxon>Oceanospirillales</taxon>
        <taxon>Zooshikellaceae</taxon>
        <taxon>Spartinivicinus</taxon>
    </lineage>
</organism>
<evidence type="ECO:0000313" key="8">
    <source>
        <dbReference type="Proteomes" id="UP001528823"/>
    </source>
</evidence>
<evidence type="ECO:0000256" key="2">
    <source>
        <dbReference type="ARBA" id="ARBA00023015"/>
    </source>
</evidence>
<keyword evidence="3" id="KW-0238">DNA-binding</keyword>
<evidence type="ECO:0000256" key="4">
    <source>
        <dbReference type="ARBA" id="ARBA00023159"/>
    </source>
</evidence>
<dbReference type="InterPro" id="IPR036390">
    <property type="entry name" value="WH_DNA-bd_sf"/>
</dbReference>
<keyword evidence="2" id="KW-0805">Transcription regulation</keyword>
<gene>
    <name evidence="7" type="primary">nhaR</name>
    <name evidence="7" type="ORF">ORQ98_02365</name>
</gene>
<dbReference type="SUPFAM" id="SSF53850">
    <property type="entry name" value="Periplasmic binding protein-like II"/>
    <property type="match status" value="1"/>
</dbReference>
<dbReference type="SUPFAM" id="SSF46785">
    <property type="entry name" value="Winged helix' DNA-binding domain"/>
    <property type="match status" value="1"/>
</dbReference>
<dbReference type="InterPro" id="IPR000847">
    <property type="entry name" value="LysR_HTH_N"/>
</dbReference>
<comment type="caution">
    <text evidence="7">The sequence shown here is derived from an EMBL/GenBank/DDBJ whole genome shotgun (WGS) entry which is preliminary data.</text>
</comment>
<dbReference type="Pfam" id="PF00126">
    <property type="entry name" value="HTH_1"/>
    <property type="match status" value="1"/>
</dbReference>
<dbReference type="PANTHER" id="PTHR30293:SF2">
    <property type="entry name" value="TRANSCRIPTIONAL ACTIVATOR PROTEIN NHAR"/>
    <property type="match status" value="1"/>
</dbReference>
<evidence type="ECO:0000256" key="1">
    <source>
        <dbReference type="ARBA" id="ARBA00009437"/>
    </source>
</evidence>
<reference evidence="7 8" key="1">
    <citation type="submission" date="2022-11" db="EMBL/GenBank/DDBJ databases">
        <title>Spartinivicinus poritis sp. nov., isolated from scleractinian coral Porites lutea.</title>
        <authorList>
            <person name="Zhang G."/>
            <person name="Cai L."/>
            <person name="Wei Q."/>
        </authorList>
    </citation>
    <scope>NUCLEOTIDE SEQUENCE [LARGE SCALE GENOMIC DNA]</scope>
    <source>
        <strain evidence="7 8">A2-2</strain>
    </source>
</reference>
<dbReference type="Pfam" id="PF03466">
    <property type="entry name" value="LysR_substrate"/>
    <property type="match status" value="1"/>
</dbReference>
<dbReference type="Gene3D" id="3.40.190.290">
    <property type="match status" value="1"/>
</dbReference>
<comment type="similarity">
    <text evidence="1">Belongs to the LysR transcriptional regulatory family.</text>
</comment>
<sequence>MPNTLNYKHLYYFWVIAREGSLASASKTLNLAPQTLSGQLATLEESLGGLLFNRQGRQLTLTYLGKAVLRYADQMFQVAEELKQVAAMVTSRRSIQLSVGICTSIHKLVAYQLLKPALSLDQEVALTCKSGSLDYLMQQLESHHLDVVLGDQLPPAKSDRLMHWYELGQSTISIFAASVLAETLRDNFPFSLDKQPILAATFNSPYFQQLMQWLGQQGVTPIIRAEVDDSALIKVFGAHGLGAFAAPTVITDEVCRQYQVELVANIDAIQEKLFAITRNRFSSHPAVEAICKQYIEKTEQ</sequence>
<keyword evidence="4" id="KW-0010">Activator</keyword>
<dbReference type="InterPro" id="IPR005119">
    <property type="entry name" value="LysR_subst-bd"/>
</dbReference>
<dbReference type="Proteomes" id="UP001528823">
    <property type="component" value="Unassembled WGS sequence"/>
</dbReference>
<evidence type="ECO:0000256" key="5">
    <source>
        <dbReference type="ARBA" id="ARBA00023163"/>
    </source>
</evidence>
<dbReference type="RefSeq" id="WP_274687174.1">
    <property type="nucleotide sequence ID" value="NZ_JAPMOU010000002.1"/>
</dbReference>